<dbReference type="Proteomes" id="UP001210231">
    <property type="component" value="Unassembled WGS sequence"/>
</dbReference>
<feature type="transmembrane region" description="Helical" evidence="1">
    <location>
        <begin position="6"/>
        <end position="24"/>
    </location>
</feature>
<evidence type="ECO:0000259" key="2">
    <source>
        <dbReference type="Pfam" id="PF06889"/>
    </source>
</evidence>
<dbReference type="InterPro" id="IPR009677">
    <property type="entry name" value="DUF1266"/>
</dbReference>
<protein>
    <submittedName>
        <fullName evidence="3">DUF1266 domain-containing protein</fullName>
    </submittedName>
</protein>
<keyword evidence="1" id="KW-0812">Transmembrane</keyword>
<keyword evidence="4" id="KW-1185">Reference proteome</keyword>
<dbReference type="EMBL" id="JAQGEF010000030">
    <property type="protein sequence ID" value="MDA3616428.1"/>
    <property type="molecule type" value="Genomic_DNA"/>
</dbReference>
<organism evidence="3 4">
    <name type="scientific">Polluticaenibacter yanchengensis</name>
    <dbReference type="NCBI Taxonomy" id="3014562"/>
    <lineage>
        <taxon>Bacteria</taxon>
        <taxon>Pseudomonadati</taxon>
        <taxon>Bacteroidota</taxon>
        <taxon>Chitinophagia</taxon>
        <taxon>Chitinophagales</taxon>
        <taxon>Chitinophagaceae</taxon>
        <taxon>Polluticaenibacter</taxon>
    </lineage>
</organism>
<accession>A0ABT4UNM8</accession>
<dbReference type="Pfam" id="PF06889">
    <property type="entry name" value="DUF1266"/>
    <property type="match status" value="1"/>
</dbReference>
<reference evidence="3 4" key="1">
    <citation type="submission" date="2022-12" db="EMBL/GenBank/DDBJ databases">
        <title>Chitinophagaceae gen. sp. nov., a new member of the family Chitinophagaceae, isolated from soil in a chemical factory.</title>
        <authorList>
            <person name="Ke Z."/>
        </authorList>
    </citation>
    <scope>NUCLEOTIDE SEQUENCE [LARGE SCALE GENOMIC DNA]</scope>
    <source>
        <strain evidence="3 4">LY-5</strain>
    </source>
</reference>
<dbReference type="RefSeq" id="WP_407032757.1">
    <property type="nucleotide sequence ID" value="NZ_JAQGEF010000030.1"/>
</dbReference>
<keyword evidence="1" id="KW-0472">Membrane</keyword>
<name>A0ABT4UNM8_9BACT</name>
<proteinExistence type="predicted"/>
<keyword evidence="1" id="KW-1133">Transmembrane helix</keyword>
<feature type="domain" description="DUF1266" evidence="2">
    <location>
        <begin position="85"/>
        <end position="211"/>
    </location>
</feature>
<sequence>MNSNVYFIVGAVAVILIICLLILLRTMKKRKQKQLKSFHSNHSNIPVTEKQKRLLAFGAILSYHRMEDILNIVPKNRLDQYVNGLKDQWDINSPEDAKTILNNLLSLKRSKEFEPVILQPSPELIKIQTEIAKGLDLDLSIVKQTTSAYAWDICRSVSLAKRCYWCGYLSEIETWGIIETAANTAIQYGKNWTDYTVSFLLGRTLQGFNPDDLIIECKQILHSQNPLLRKITDIDVYKQYPFA</sequence>
<comment type="caution">
    <text evidence="3">The sequence shown here is derived from an EMBL/GenBank/DDBJ whole genome shotgun (WGS) entry which is preliminary data.</text>
</comment>
<evidence type="ECO:0000256" key="1">
    <source>
        <dbReference type="SAM" id="Phobius"/>
    </source>
</evidence>
<evidence type="ECO:0000313" key="4">
    <source>
        <dbReference type="Proteomes" id="UP001210231"/>
    </source>
</evidence>
<gene>
    <name evidence="3" type="ORF">O3P16_16570</name>
</gene>
<evidence type="ECO:0000313" key="3">
    <source>
        <dbReference type="EMBL" id="MDA3616428.1"/>
    </source>
</evidence>